<evidence type="ECO:0000256" key="1">
    <source>
        <dbReference type="SAM" id="MobiDB-lite"/>
    </source>
</evidence>
<feature type="compositionally biased region" description="Polar residues" evidence="1">
    <location>
        <begin position="265"/>
        <end position="283"/>
    </location>
</feature>
<keyword evidence="3" id="KW-1185">Reference proteome</keyword>
<evidence type="ECO:0000313" key="2">
    <source>
        <dbReference type="EMBL" id="TNV87066.1"/>
    </source>
</evidence>
<accession>A0A8J8TA56</accession>
<reference evidence="2" key="1">
    <citation type="submission" date="2019-06" db="EMBL/GenBank/DDBJ databases">
        <authorList>
            <person name="Zheng W."/>
        </authorList>
    </citation>
    <scope>NUCLEOTIDE SEQUENCE</scope>
    <source>
        <strain evidence="2">QDHG01</strain>
    </source>
</reference>
<protein>
    <submittedName>
        <fullName evidence="2">Uncharacterized protein</fullName>
    </submittedName>
</protein>
<dbReference type="EMBL" id="RRYP01000646">
    <property type="protein sequence ID" value="TNV87066.1"/>
    <property type="molecule type" value="Genomic_DNA"/>
</dbReference>
<feature type="region of interest" description="Disordered" evidence="1">
    <location>
        <begin position="264"/>
        <end position="288"/>
    </location>
</feature>
<comment type="caution">
    <text evidence="2">The sequence shown here is derived from an EMBL/GenBank/DDBJ whole genome shotgun (WGS) entry which is preliminary data.</text>
</comment>
<organism evidence="2 3">
    <name type="scientific">Halteria grandinella</name>
    <dbReference type="NCBI Taxonomy" id="5974"/>
    <lineage>
        <taxon>Eukaryota</taxon>
        <taxon>Sar</taxon>
        <taxon>Alveolata</taxon>
        <taxon>Ciliophora</taxon>
        <taxon>Intramacronucleata</taxon>
        <taxon>Spirotrichea</taxon>
        <taxon>Stichotrichia</taxon>
        <taxon>Sporadotrichida</taxon>
        <taxon>Halteriidae</taxon>
        <taxon>Halteria</taxon>
    </lineage>
</organism>
<name>A0A8J8TA56_HALGN</name>
<gene>
    <name evidence="2" type="ORF">FGO68_gene15494</name>
</gene>
<dbReference type="Proteomes" id="UP000785679">
    <property type="component" value="Unassembled WGS sequence"/>
</dbReference>
<dbReference type="AlphaFoldDB" id="A0A8J8TA56"/>
<evidence type="ECO:0000313" key="3">
    <source>
        <dbReference type="Proteomes" id="UP000785679"/>
    </source>
</evidence>
<sequence>MLRIRKQIEEEEIIRQEEDRMKALKKKSYTRRAGQEQVELARKAMGPVKVIDKCIVFQDPNDEEMLGFYFDKFNFNKKDVNPFIKNTGTMLDHMNDQYSVRDKNLSRRVLTNRHSQKRIEKMNELIQSNEKAYQSIVGEKKHRNHRKAASTMEFNDYKDQSLSRSPIKANHAGRIMIQNSESNLSIKYTTKQPHSDFKRFSQNVLEKQNPDLKDKPEPHEQSMARMKLKLNTSSAVSFTGLNSTERTKPAGFTNLLKRQLPQMPNLENNSTSRTFHQQSNTAASVRASREKLASTEIKHRYLNFKDDLTKQETISKRQDKRANRIVRRLREQLQTQKVMVQQIDIYGAPTDIQKDGYFNKKIKNYYEAMRMENSVSNYEIDQILNGGGIHQTKRK</sequence>
<proteinExistence type="predicted"/>